<evidence type="ECO:0000313" key="1">
    <source>
        <dbReference type="EMBL" id="KIC06833.1"/>
    </source>
</evidence>
<organism evidence="1 2">
    <name type="scientific">Morococcus cerebrosus</name>
    <dbReference type="NCBI Taxonomy" id="1056807"/>
    <lineage>
        <taxon>Bacteria</taxon>
        <taxon>Pseudomonadati</taxon>
        <taxon>Pseudomonadota</taxon>
        <taxon>Betaproteobacteria</taxon>
        <taxon>Neisseriales</taxon>
        <taxon>Neisseriaceae</taxon>
        <taxon>Morococcus</taxon>
    </lineage>
</organism>
<dbReference type="AlphaFoldDB" id="A0A0C1EDF9"/>
<evidence type="ECO:0000313" key="2">
    <source>
        <dbReference type="Proteomes" id="UP000031390"/>
    </source>
</evidence>
<protein>
    <submittedName>
        <fullName evidence="1">Uncharacterized protein</fullName>
    </submittedName>
</protein>
<accession>A0A0C1EDF9</accession>
<proteinExistence type="predicted"/>
<gene>
    <name evidence="1" type="ORF">MCC93_17970</name>
</gene>
<dbReference type="Proteomes" id="UP000031390">
    <property type="component" value="Unassembled WGS sequence"/>
</dbReference>
<reference evidence="1 2" key="1">
    <citation type="submission" date="2014-12" db="EMBL/GenBank/DDBJ databases">
        <title>Genome sequence of Morococcus cerebrosus.</title>
        <authorList>
            <person name="Shin S.-K."/>
            <person name="Yi H."/>
        </authorList>
    </citation>
    <scope>NUCLEOTIDE SEQUENCE [LARGE SCALE GENOMIC DNA]</scope>
    <source>
        <strain evidence="1 2">CIP 81.93</strain>
    </source>
</reference>
<sequence length="51" mass="5641">MAHDNSSDLKGVIKNTLTVETPPFGAVESETVWEKCNLFQIRAIHRAALCV</sequence>
<dbReference type="EMBL" id="JUFZ01000083">
    <property type="protein sequence ID" value="KIC06833.1"/>
    <property type="molecule type" value="Genomic_DNA"/>
</dbReference>
<name>A0A0C1EDF9_9NEIS</name>
<comment type="caution">
    <text evidence="1">The sequence shown here is derived from an EMBL/GenBank/DDBJ whole genome shotgun (WGS) entry which is preliminary data.</text>
</comment>